<dbReference type="PANTHER" id="PTHR15362">
    <property type="entry name" value="PHOSPHATIDYLINOSITOL SYNTHASE"/>
    <property type="match status" value="1"/>
</dbReference>
<dbReference type="GO" id="GO:0016020">
    <property type="term" value="C:membrane"/>
    <property type="evidence" value="ECO:0007669"/>
    <property type="project" value="UniProtKB-SubCell"/>
</dbReference>
<keyword evidence="7" id="KW-1208">Phospholipid metabolism</keyword>
<keyword evidence="2 8" id="KW-0808">Transferase</keyword>
<sequence>MSSKCFAKRRSDCGSQSPNQNEYACDTTAPGAWFHNNNTNHQIERPAPPTIIAENVFVFIPNLIGYARVALVIASLYYMPLHPRTCSFLYTTSCLLDAADGAAARKFNQSTRFGAVLDMVIDRCTTSSLMVFLASAFPRWSIIFQILISLDLASHYMHMYATLAMGGSSHKQIDKKVPRAMQFYYTNKNVLFTVCAMNELFFIALYLLSFSSPIPISTMVQADGQLGSVTPGNPPDPSLIWTSPWSAGWMETARANKMDSSVPWILLYISSIFMLFKQYVNIIQLIESSKRLAEGDVELRKKSMLARNARR</sequence>
<dbReference type="VEuPathDB" id="FungiDB:sscle_02g013700"/>
<dbReference type="Gene3D" id="1.20.120.1760">
    <property type="match status" value="1"/>
</dbReference>
<dbReference type="OrthoDB" id="10251079at2759"/>
<dbReference type="Proteomes" id="UP000177798">
    <property type="component" value="Chromosome 2"/>
</dbReference>
<evidence type="ECO:0000256" key="8">
    <source>
        <dbReference type="RuleBase" id="RU003750"/>
    </source>
</evidence>
<evidence type="ECO:0000256" key="2">
    <source>
        <dbReference type="ARBA" id="ARBA00022679"/>
    </source>
</evidence>
<dbReference type="InterPro" id="IPR048254">
    <property type="entry name" value="CDP_ALCOHOL_P_TRANSF_CS"/>
</dbReference>
<evidence type="ECO:0000313" key="11">
    <source>
        <dbReference type="EMBL" id="APA06600.1"/>
    </source>
</evidence>
<dbReference type="GO" id="GO:0016780">
    <property type="term" value="F:phosphotransferase activity, for other substituted phosphate groups"/>
    <property type="evidence" value="ECO:0007669"/>
    <property type="project" value="InterPro"/>
</dbReference>
<comment type="similarity">
    <text evidence="8">Belongs to the CDP-alcohol phosphatidyltransferase class-I family.</text>
</comment>
<evidence type="ECO:0000313" key="12">
    <source>
        <dbReference type="Proteomes" id="UP000177798"/>
    </source>
</evidence>
<keyword evidence="6 10" id="KW-0472">Membrane</keyword>
<accession>A0A1D9PV97</accession>
<dbReference type="EMBL" id="CP017815">
    <property type="protein sequence ID" value="APA06600.1"/>
    <property type="molecule type" value="Genomic_DNA"/>
</dbReference>
<evidence type="ECO:0000256" key="3">
    <source>
        <dbReference type="ARBA" id="ARBA00022692"/>
    </source>
</evidence>
<evidence type="ECO:0000256" key="6">
    <source>
        <dbReference type="ARBA" id="ARBA00023136"/>
    </source>
</evidence>
<dbReference type="PANTHER" id="PTHR15362:SF4">
    <property type="entry name" value="CDP-DIACYLGLYCEROL--INOSITOL 3-PHOSPHATIDYLTRANSFERASE"/>
    <property type="match status" value="1"/>
</dbReference>
<feature type="transmembrane region" description="Helical" evidence="10">
    <location>
        <begin position="189"/>
        <end position="209"/>
    </location>
</feature>
<dbReference type="Pfam" id="PF01066">
    <property type="entry name" value="CDP-OH_P_transf"/>
    <property type="match status" value="1"/>
</dbReference>
<evidence type="ECO:0000256" key="7">
    <source>
        <dbReference type="ARBA" id="ARBA00023264"/>
    </source>
</evidence>
<evidence type="ECO:0000256" key="1">
    <source>
        <dbReference type="ARBA" id="ARBA00004141"/>
    </source>
</evidence>
<name>A0A1D9PV97_SCLS1</name>
<feature type="transmembrane region" description="Helical" evidence="10">
    <location>
        <begin position="129"/>
        <end position="150"/>
    </location>
</feature>
<proteinExistence type="inferred from homology"/>
<feature type="region of interest" description="Disordered" evidence="9">
    <location>
        <begin position="1"/>
        <end position="21"/>
    </location>
</feature>
<evidence type="ECO:0000256" key="4">
    <source>
        <dbReference type="ARBA" id="ARBA00022989"/>
    </source>
</evidence>
<evidence type="ECO:0000256" key="10">
    <source>
        <dbReference type="SAM" id="Phobius"/>
    </source>
</evidence>
<dbReference type="InterPro" id="IPR000462">
    <property type="entry name" value="CDP-OH_P_trans"/>
</dbReference>
<feature type="transmembrane region" description="Helical" evidence="10">
    <location>
        <begin position="56"/>
        <end position="79"/>
    </location>
</feature>
<dbReference type="PROSITE" id="PS00379">
    <property type="entry name" value="CDP_ALCOHOL_P_TRANSF"/>
    <property type="match status" value="1"/>
</dbReference>
<evidence type="ECO:0008006" key="13">
    <source>
        <dbReference type="Google" id="ProtNLM"/>
    </source>
</evidence>
<evidence type="ECO:0000256" key="5">
    <source>
        <dbReference type="ARBA" id="ARBA00023098"/>
    </source>
</evidence>
<keyword evidence="4 10" id="KW-1133">Transmembrane helix</keyword>
<protein>
    <recommendedName>
        <fullName evidence="13">CDP-diacylglycerol--inositol 3-phosphatidyltransferase</fullName>
    </recommendedName>
</protein>
<gene>
    <name evidence="11" type="ORF">sscle_02g013700</name>
</gene>
<feature type="transmembrane region" description="Helical" evidence="10">
    <location>
        <begin position="262"/>
        <end position="280"/>
    </location>
</feature>
<comment type="subcellular location">
    <subcellularLocation>
        <location evidence="1">Membrane</location>
        <topology evidence="1">Multi-pass membrane protein</topology>
    </subcellularLocation>
</comment>
<reference evidence="12" key="1">
    <citation type="journal article" date="2017" name="Genome Biol. Evol.">
        <title>The complete genome sequence of the phytopathogenic fungus Sclerotinia sclerotiorum reveals insights into the genome architecture of broad host range pathogens.</title>
        <authorList>
            <person name="Derbyshire M."/>
            <person name="Denton-Giles M."/>
            <person name="Hegedus D."/>
            <person name="Seifbarghy S."/>
            <person name="Rollins J."/>
            <person name="van Kan J."/>
            <person name="Seidl M.F."/>
            <person name="Faino L."/>
            <person name="Mbengue M."/>
            <person name="Navaud O."/>
            <person name="Raffaele S."/>
            <person name="Hammond-Kosack K."/>
            <person name="Heard S."/>
            <person name="Oliver R."/>
        </authorList>
    </citation>
    <scope>NUCLEOTIDE SEQUENCE [LARGE SCALE GENOMIC DNA]</scope>
    <source>
        <strain evidence="12">ATCC 18683 / 1980 / Ss-1</strain>
    </source>
</reference>
<keyword evidence="5" id="KW-0443">Lipid metabolism</keyword>
<dbReference type="FunFam" id="1.20.120.1760:FF:000011">
    <property type="entry name" value="Cdp-diacylglycerol-inositol 3-phosphatidyltransferase pis"/>
    <property type="match status" value="1"/>
</dbReference>
<dbReference type="AlphaFoldDB" id="A0A1D9PV97"/>
<keyword evidence="3 10" id="KW-0812">Transmembrane</keyword>
<dbReference type="GO" id="GO:0008654">
    <property type="term" value="P:phospholipid biosynthetic process"/>
    <property type="evidence" value="ECO:0007669"/>
    <property type="project" value="InterPro"/>
</dbReference>
<dbReference type="InterPro" id="IPR043130">
    <property type="entry name" value="CDP-OH_PTrfase_TM_dom"/>
</dbReference>
<organism evidence="11 12">
    <name type="scientific">Sclerotinia sclerotiorum (strain ATCC 18683 / 1980 / Ss-1)</name>
    <name type="common">White mold</name>
    <name type="synonym">Whetzelinia sclerotiorum</name>
    <dbReference type="NCBI Taxonomy" id="665079"/>
    <lineage>
        <taxon>Eukaryota</taxon>
        <taxon>Fungi</taxon>
        <taxon>Dikarya</taxon>
        <taxon>Ascomycota</taxon>
        <taxon>Pezizomycotina</taxon>
        <taxon>Leotiomycetes</taxon>
        <taxon>Helotiales</taxon>
        <taxon>Sclerotiniaceae</taxon>
        <taxon>Sclerotinia</taxon>
    </lineage>
</organism>
<evidence type="ECO:0000256" key="9">
    <source>
        <dbReference type="SAM" id="MobiDB-lite"/>
    </source>
</evidence>